<feature type="region of interest" description="Disordered" evidence="1">
    <location>
        <begin position="1"/>
        <end position="184"/>
    </location>
</feature>
<feature type="compositionally biased region" description="Polar residues" evidence="1">
    <location>
        <begin position="489"/>
        <end position="502"/>
    </location>
</feature>
<evidence type="ECO:0000313" key="3">
    <source>
        <dbReference type="Proteomes" id="UP000780801"/>
    </source>
</evidence>
<feature type="compositionally biased region" description="Basic and acidic residues" evidence="1">
    <location>
        <begin position="426"/>
        <end position="435"/>
    </location>
</feature>
<feature type="compositionally biased region" description="Polar residues" evidence="1">
    <location>
        <begin position="620"/>
        <end position="632"/>
    </location>
</feature>
<feature type="compositionally biased region" description="Basic and acidic residues" evidence="1">
    <location>
        <begin position="174"/>
        <end position="184"/>
    </location>
</feature>
<feature type="compositionally biased region" description="Polar residues" evidence="1">
    <location>
        <begin position="576"/>
        <end position="587"/>
    </location>
</feature>
<feature type="compositionally biased region" description="Basic and acidic residues" evidence="1">
    <location>
        <begin position="141"/>
        <end position="163"/>
    </location>
</feature>
<protein>
    <submittedName>
        <fullName evidence="2">Uncharacterized protein</fullName>
    </submittedName>
</protein>
<sequence length="670" mass="71343">MNDQYLSNLPTQTNNHDSLSAGPRQPSSTGSAAPGGAAGRAAVSRETSKKKKNKKAQSAEGTRGAYSADQHQSMHQRSHGDLRGAPVAASVVSLGAAAAAMRHSLEPDPNSRKGSGSDANTPLGWSQGGHPQRTASQARAGPKDKTGESLKPHQHYLDIETVHEPYFPPSSTRDTPHRSGDRQTDVETIHKPYHNPVTSSSDLELHPHQHYMDVETIHEPYLGTKASADPTQRSGPEKSSPSSDLKLNPHQHYKDIETIHEPYTATPSTKEQLQPHDHYLDIETIHEPYRGPEPNLVPGPLEGTYVVDSGPSATSAMSPGGQPKGKQSGEAEPRRKTTWYGVSVPVNENKKPRNSNRPKVMSVGSGYNERKNTLKLAASTPPAQTPSQKSGASSTANSPMIQSVQPRHPDQLAGMTERTFSPSQDRPVHPQETQRPRMNKSGSTASASSSSHYPMHSFSPSQDRPVHPRETYQPNAAGGSTASTASASPRTHYQMKSFSPSQDRPVHPQENYKPDKSTSAASSTPKGHYLTLSRQFSSNTSSSPKKPMFIPSNLSRSHLPPVSSRPPVAKARGSLLTPNNTQPQAQPSLGGPVPRTLKAAPSRSQTSQSSDPNNREAGPSRTQSVKVPTNNQASAAALTAAAATAAAAGTVAAATSRSDTSGAPTTAPMT</sequence>
<feature type="region of interest" description="Disordered" evidence="1">
    <location>
        <begin position="224"/>
        <end position="248"/>
    </location>
</feature>
<evidence type="ECO:0000313" key="2">
    <source>
        <dbReference type="EMBL" id="KAF9577475.1"/>
    </source>
</evidence>
<feature type="compositionally biased region" description="Polar residues" evidence="1">
    <location>
        <begin position="229"/>
        <end position="245"/>
    </location>
</feature>
<keyword evidence="3" id="KW-1185">Reference proteome</keyword>
<feature type="compositionally biased region" description="Low complexity" evidence="1">
    <location>
        <begin position="441"/>
        <end position="461"/>
    </location>
</feature>
<feature type="compositionally biased region" description="Low complexity" evidence="1">
    <location>
        <begin position="84"/>
        <end position="100"/>
    </location>
</feature>
<feature type="compositionally biased region" description="Polar residues" evidence="1">
    <location>
        <begin position="112"/>
        <end position="124"/>
    </location>
</feature>
<dbReference type="AlphaFoldDB" id="A0A9P6FMQ1"/>
<evidence type="ECO:0000256" key="1">
    <source>
        <dbReference type="SAM" id="MobiDB-lite"/>
    </source>
</evidence>
<dbReference type="Proteomes" id="UP000780801">
    <property type="component" value="Unassembled WGS sequence"/>
</dbReference>
<feature type="region of interest" description="Disordered" evidence="1">
    <location>
        <begin position="378"/>
        <end position="670"/>
    </location>
</feature>
<accession>A0A9P6FMQ1</accession>
<dbReference type="EMBL" id="JAABOA010004781">
    <property type="protein sequence ID" value="KAF9577475.1"/>
    <property type="molecule type" value="Genomic_DNA"/>
</dbReference>
<feature type="compositionally biased region" description="Basic and acidic residues" evidence="1">
    <location>
        <begin position="504"/>
        <end position="516"/>
    </location>
</feature>
<feature type="compositionally biased region" description="Low complexity" evidence="1">
    <location>
        <begin position="476"/>
        <end position="488"/>
    </location>
</feature>
<comment type="caution">
    <text evidence="2">The sequence shown here is derived from an EMBL/GenBank/DDBJ whole genome shotgun (WGS) entry which is preliminary data.</text>
</comment>
<feature type="compositionally biased region" description="Polar residues" evidence="1">
    <location>
        <begin position="381"/>
        <end position="405"/>
    </location>
</feature>
<feature type="compositionally biased region" description="Low complexity" evidence="1">
    <location>
        <begin position="633"/>
        <end position="655"/>
    </location>
</feature>
<organism evidence="2 3">
    <name type="scientific">Lunasporangiospora selenospora</name>
    <dbReference type="NCBI Taxonomy" id="979761"/>
    <lineage>
        <taxon>Eukaryota</taxon>
        <taxon>Fungi</taxon>
        <taxon>Fungi incertae sedis</taxon>
        <taxon>Mucoromycota</taxon>
        <taxon>Mortierellomycotina</taxon>
        <taxon>Mortierellomycetes</taxon>
        <taxon>Mortierellales</taxon>
        <taxon>Mortierellaceae</taxon>
        <taxon>Lunasporangiospora</taxon>
    </lineage>
</organism>
<reference evidence="2" key="1">
    <citation type="journal article" date="2020" name="Fungal Divers.">
        <title>Resolving the Mortierellaceae phylogeny through synthesis of multi-gene phylogenetics and phylogenomics.</title>
        <authorList>
            <person name="Vandepol N."/>
            <person name="Liber J."/>
            <person name="Desiro A."/>
            <person name="Na H."/>
            <person name="Kennedy M."/>
            <person name="Barry K."/>
            <person name="Grigoriev I.V."/>
            <person name="Miller A.N."/>
            <person name="O'Donnell K."/>
            <person name="Stajich J.E."/>
            <person name="Bonito G."/>
        </authorList>
    </citation>
    <scope>NUCLEOTIDE SEQUENCE</scope>
    <source>
        <strain evidence="2">KOD1015</strain>
    </source>
</reference>
<feature type="compositionally biased region" description="Polar residues" evidence="1">
    <location>
        <begin position="532"/>
        <end position="544"/>
    </location>
</feature>
<name>A0A9P6FMQ1_9FUNG</name>
<feature type="compositionally biased region" description="Polar residues" evidence="1">
    <location>
        <begin position="656"/>
        <end position="670"/>
    </location>
</feature>
<gene>
    <name evidence="2" type="ORF">BGW38_007290</name>
</gene>
<feature type="compositionally biased region" description="Low complexity" evidence="1">
    <location>
        <begin position="27"/>
        <end position="44"/>
    </location>
</feature>
<feature type="region of interest" description="Disordered" evidence="1">
    <location>
        <begin position="290"/>
        <end position="365"/>
    </location>
</feature>
<proteinExistence type="predicted"/>
<feature type="non-terminal residue" evidence="2">
    <location>
        <position position="670"/>
    </location>
</feature>
<feature type="compositionally biased region" description="Polar residues" evidence="1">
    <location>
        <begin position="1"/>
        <end position="18"/>
    </location>
</feature>
<feature type="compositionally biased region" description="Polar residues" evidence="1">
    <location>
        <begin position="602"/>
        <end position="612"/>
    </location>
</feature>